<proteinExistence type="predicted"/>
<accession>A0ABS0VIF5</accession>
<dbReference type="PANTHER" id="PTHR37422">
    <property type="entry name" value="TEICHURONIC ACID BIOSYNTHESIS PROTEIN TUAE"/>
    <property type="match status" value="1"/>
</dbReference>
<evidence type="ECO:0000313" key="7">
    <source>
        <dbReference type="EMBL" id="MBI6651306.1"/>
    </source>
</evidence>
<feature type="transmembrane region" description="Helical" evidence="5">
    <location>
        <begin position="160"/>
        <end position="183"/>
    </location>
</feature>
<feature type="transmembrane region" description="Helical" evidence="5">
    <location>
        <begin position="457"/>
        <end position="474"/>
    </location>
</feature>
<feature type="transmembrane region" description="Helical" evidence="5">
    <location>
        <begin position="105"/>
        <end position="124"/>
    </location>
</feature>
<dbReference type="InterPro" id="IPR007016">
    <property type="entry name" value="O-antigen_ligase-rel_domated"/>
</dbReference>
<protein>
    <submittedName>
        <fullName evidence="7">O-antigen ligase family protein</fullName>
    </submittedName>
</protein>
<feature type="domain" description="O-antigen ligase-related" evidence="6">
    <location>
        <begin position="260"/>
        <end position="436"/>
    </location>
</feature>
<evidence type="ECO:0000313" key="8">
    <source>
        <dbReference type="Proteomes" id="UP000614123"/>
    </source>
</evidence>
<feature type="transmembrane region" description="Helical" evidence="5">
    <location>
        <begin position="252"/>
        <end position="270"/>
    </location>
</feature>
<evidence type="ECO:0000256" key="4">
    <source>
        <dbReference type="ARBA" id="ARBA00023136"/>
    </source>
</evidence>
<sequence>MNGSDYFKSSLMIAMSVCVAILLTQNAGVLFYIGILGGLFLVLAAAASPWHGLLALFPLVFALRPAPPSVGTQELIFAALTATVFVSTFIRLFRIRSIKSIFRFFAWPLLIGIGLLCLNLLIAMKHHVPVQDWIRGVTPFLFIFALMPVCVLINGEQKNIYWIGASIGALVLLSAGHIVLYYFQYDIWQPYWTVLVDGEQIRLSREAALNMANTVGPLRDRITMLLPQATDALLPSGMAAGFVINTLTRNRYIALVSAFISLLCLTAVLITLTRSMLISGVATIALFSIYIFVTHKNLRVKISANITAQLVLGLVFIFSTGMDQSWLGRLNSLSDAALPMATAPISSNTPENTEIIVLNTITKKKEDFNVASRVKEYEIAWDMFLSSPVFGNGIGVKHEMHWEKPDGSSLIELVGYIHNWPLYMLMVSGVLGLLTYTLIIMGPALYKLTTLKSEPNYLTVIRITVMTMAIYGLFFAVFRLISFNILLATAWGLIYAQKWPMQKISDSAKNTELNTPQCSATEHAIKNKVTDQQNREQPV</sequence>
<dbReference type="Pfam" id="PF04932">
    <property type="entry name" value="Wzy_C"/>
    <property type="match status" value="1"/>
</dbReference>
<feature type="transmembrane region" description="Helical" evidence="5">
    <location>
        <begin position="30"/>
        <end position="63"/>
    </location>
</feature>
<feature type="transmembrane region" description="Helical" evidence="5">
    <location>
        <begin position="225"/>
        <end position="245"/>
    </location>
</feature>
<dbReference type="PANTHER" id="PTHR37422:SF23">
    <property type="entry name" value="TEICHURONIC ACID BIOSYNTHESIS PROTEIN TUAE"/>
    <property type="match status" value="1"/>
</dbReference>
<dbReference type="InterPro" id="IPR051533">
    <property type="entry name" value="WaaL-like"/>
</dbReference>
<reference evidence="7 8" key="1">
    <citation type="submission" date="2020-12" db="EMBL/GenBank/DDBJ databases">
        <title>Comparative genomic insights into the epidemiology and virulence of plant pathogenic Pseudomonads from Turkey.</title>
        <authorList>
            <person name="Dillon M."/>
            <person name="Ruiz-Bedoya T."/>
            <person name="Bendalovic-Torma C."/>
            <person name="Guttman K.M."/>
            <person name="Kwak H."/>
            <person name="Middleton M.A."/>
            <person name="Wang P.W."/>
            <person name="Horuz S."/>
            <person name="Aysan Y."/>
            <person name="Guttman D.S."/>
        </authorList>
    </citation>
    <scope>NUCLEOTIDE SEQUENCE [LARGE SCALE GENOMIC DNA]</scope>
    <source>
        <strain evidence="7 8">S4_EA_3a</strain>
    </source>
</reference>
<feature type="transmembrane region" description="Helical" evidence="5">
    <location>
        <begin position="6"/>
        <end position="23"/>
    </location>
</feature>
<keyword evidence="7" id="KW-0436">Ligase</keyword>
<dbReference type="GO" id="GO:0016874">
    <property type="term" value="F:ligase activity"/>
    <property type="evidence" value="ECO:0007669"/>
    <property type="project" value="UniProtKB-KW"/>
</dbReference>
<dbReference type="RefSeq" id="WP_198717417.1">
    <property type="nucleotide sequence ID" value="NZ_CP142041.1"/>
</dbReference>
<gene>
    <name evidence="7" type="ORF">YA0849_20125</name>
</gene>
<dbReference type="Proteomes" id="UP000614123">
    <property type="component" value="Unassembled WGS sequence"/>
</dbReference>
<feature type="transmembrane region" description="Helical" evidence="5">
    <location>
        <begin position="276"/>
        <end position="293"/>
    </location>
</feature>
<organism evidence="7 8">
    <name type="scientific">Pseudomonas veronii</name>
    <dbReference type="NCBI Taxonomy" id="76761"/>
    <lineage>
        <taxon>Bacteria</taxon>
        <taxon>Pseudomonadati</taxon>
        <taxon>Pseudomonadota</taxon>
        <taxon>Gammaproteobacteria</taxon>
        <taxon>Pseudomonadales</taxon>
        <taxon>Pseudomonadaceae</taxon>
        <taxon>Pseudomonas</taxon>
    </lineage>
</organism>
<evidence type="ECO:0000256" key="1">
    <source>
        <dbReference type="ARBA" id="ARBA00004141"/>
    </source>
</evidence>
<feature type="transmembrane region" description="Helical" evidence="5">
    <location>
        <begin position="136"/>
        <end position="153"/>
    </location>
</feature>
<keyword evidence="4 5" id="KW-0472">Membrane</keyword>
<evidence type="ECO:0000256" key="2">
    <source>
        <dbReference type="ARBA" id="ARBA00022692"/>
    </source>
</evidence>
<keyword evidence="8" id="KW-1185">Reference proteome</keyword>
<name>A0ABS0VIF5_PSEVE</name>
<keyword evidence="3 5" id="KW-1133">Transmembrane helix</keyword>
<evidence type="ECO:0000256" key="5">
    <source>
        <dbReference type="SAM" id="Phobius"/>
    </source>
</evidence>
<comment type="caution">
    <text evidence="7">The sequence shown here is derived from an EMBL/GenBank/DDBJ whole genome shotgun (WGS) entry which is preliminary data.</text>
</comment>
<feature type="transmembrane region" description="Helical" evidence="5">
    <location>
        <begin position="422"/>
        <end position="445"/>
    </location>
</feature>
<dbReference type="EMBL" id="JAEILD010000100">
    <property type="protein sequence ID" value="MBI6651306.1"/>
    <property type="molecule type" value="Genomic_DNA"/>
</dbReference>
<comment type="subcellular location">
    <subcellularLocation>
        <location evidence="1">Membrane</location>
        <topology evidence="1">Multi-pass membrane protein</topology>
    </subcellularLocation>
</comment>
<evidence type="ECO:0000259" key="6">
    <source>
        <dbReference type="Pfam" id="PF04932"/>
    </source>
</evidence>
<feature type="transmembrane region" description="Helical" evidence="5">
    <location>
        <begin position="302"/>
        <end position="322"/>
    </location>
</feature>
<keyword evidence="2 5" id="KW-0812">Transmembrane</keyword>
<evidence type="ECO:0000256" key="3">
    <source>
        <dbReference type="ARBA" id="ARBA00022989"/>
    </source>
</evidence>
<feature type="transmembrane region" description="Helical" evidence="5">
    <location>
        <begin position="75"/>
        <end position="93"/>
    </location>
</feature>